<organism evidence="2 3">
    <name type="scientific">Ooceraea biroi</name>
    <name type="common">Clonal raider ant</name>
    <name type="synonym">Cerapachys biroi</name>
    <dbReference type="NCBI Taxonomy" id="2015173"/>
    <lineage>
        <taxon>Eukaryota</taxon>
        <taxon>Metazoa</taxon>
        <taxon>Ecdysozoa</taxon>
        <taxon>Arthropoda</taxon>
        <taxon>Hexapoda</taxon>
        <taxon>Insecta</taxon>
        <taxon>Pterygota</taxon>
        <taxon>Neoptera</taxon>
        <taxon>Endopterygota</taxon>
        <taxon>Hymenoptera</taxon>
        <taxon>Apocrita</taxon>
        <taxon>Aculeata</taxon>
        <taxon>Formicoidea</taxon>
        <taxon>Formicidae</taxon>
        <taxon>Dorylinae</taxon>
        <taxon>Ooceraea</taxon>
    </lineage>
</organism>
<feature type="region of interest" description="Disordered" evidence="1">
    <location>
        <begin position="560"/>
        <end position="600"/>
    </location>
</feature>
<proteinExistence type="predicted"/>
<accession>A0A026X005</accession>
<dbReference type="Proteomes" id="UP000053097">
    <property type="component" value="Unassembled WGS sequence"/>
</dbReference>
<protein>
    <submittedName>
        <fullName evidence="2">Uncharacterized protein</fullName>
    </submittedName>
</protein>
<feature type="compositionally biased region" description="Basic and acidic residues" evidence="1">
    <location>
        <begin position="711"/>
        <end position="725"/>
    </location>
</feature>
<keyword evidence="3" id="KW-1185">Reference proteome</keyword>
<dbReference type="AlphaFoldDB" id="A0A026X005"/>
<evidence type="ECO:0000256" key="1">
    <source>
        <dbReference type="SAM" id="MobiDB-lite"/>
    </source>
</evidence>
<feature type="region of interest" description="Disordered" evidence="1">
    <location>
        <begin position="706"/>
        <end position="725"/>
    </location>
</feature>
<name>A0A026X005_OOCBI</name>
<feature type="compositionally biased region" description="Basic and acidic residues" evidence="1">
    <location>
        <begin position="585"/>
        <end position="595"/>
    </location>
</feature>
<evidence type="ECO:0000313" key="3">
    <source>
        <dbReference type="Proteomes" id="UP000053097"/>
    </source>
</evidence>
<dbReference type="OMA" id="FFHNVSM"/>
<dbReference type="STRING" id="2015173.A0A026X005"/>
<dbReference type="OrthoDB" id="8197607at2759"/>
<evidence type="ECO:0000313" key="2">
    <source>
        <dbReference type="EMBL" id="EZA61610.1"/>
    </source>
</evidence>
<reference evidence="2 3" key="1">
    <citation type="journal article" date="2014" name="Curr. Biol.">
        <title>The genome of the clonal raider ant Cerapachys biroi.</title>
        <authorList>
            <person name="Oxley P.R."/>
            <person name="Ji L."/>
            <person name="Fetter-Pruneda I."/>
            <person name="McKenzie S.K."/>
            <person name="Li C."/>
            <person name="Hu H."/>
            <person name="Zhang G."/>
            <person name="Kronauer D.J."/>
        </authorList>
    </citation>
    <scope>NUCLEOTIDE SEQUENCE [LARGE SCALE GENOMIC DNA]</scope>
</reference>
<gene>
    <name evidence="2" type="ORF">X777_07943</name>
</gene>
<sequence length="1085" mass="122236">MSLSQDSTQKMMDVIWTLLIQLTVQKALVENLNLETHCHVRMHLVHPQRQIVHHQKMDSDEENGASGAGDKCLESCNNKSESDETLCAQDLSMELTAVIPTCLLSSRSCTEEGKNVCRINNTVCNTSMEMTAAIPSRTRSRSIPSHSSNKNVIGKSDLRKDQTDNTEFSNNVLTVMTKPAINIIPPTPSSIYSKETPSADGLRDDDKTIFFHNVSVDITKTVSLKNRQENTDMIISKSSSKETSHKGKDTNDTTCFNERTKLLHRSMELTEAVPVSSYRERTRNIAHSQSIQENTHEKNKIDGTEYFNNLPMEMTRICDKENLRKNDSTVGDNRTMVFHNVSMDMTKTVSSKNRQENTDMIISKSSSKETSHKGKDTNDTTCFNERTKLLHRSMELTEAVPVSSYRERTPITTLPCHDKTLSTIAQSSSQTMSKTYFPAESSTELVLQNDADTNKTVQNISMEITAAVPSTSHLTQDVAANQINNLLIFESSEFQNATTNNAAESRKSLTEGNFKVLKEIRVETADACNKLSNNAAVASSSSNLDHSANTTAKIVAGVKRVSESEKSSPKKIRISYAESQSSRENNVHSSHESNDSVRNIGCGEHLTENTINLAQISESNLRDGSNKISERSFIRKKSSMELIFQNDADTNKNISMEIPPSFDFDSEKENSFLGICEDQLGTSTIVNPLLNKPEDNSSDRLTNITESECSAESRKEQDQDEHFTISKEKEESINTINIENDQTECCSKNILTHQQDGYEEDQETDWQTITRVATTIIDNSRNDESSCCAIEEHNRKSVLSTCVDHLNISTIKRKTITEDPLDPEEHCRENLNDGVKVQTMEWKEEKSADGGLETEQCISTIEDDRDPFLSLSQKLETHAESDDCIWNVHHKNADRKIIVLGFMANSLLVATFLSDDNLNCSGEGSLKEIKAVSLVADSSDVFVKLVHKLILEKVNTQILTHRYRSQEDVFPMLDFVTQEVKLAMDFMFDLKRLEVYHLMEITCDEIEFAVRSKQMDIILKVAVKVKRFDKLTSSDVSVRCLLGSTLINESEVKYLIKNVKKDCKFLKRYMNDIKDYIDIMEEISK</sequence>
<dbReference type="EMBL" id="KK107054">
    <property type="protein sequence ID" value="EZA61610.1"/>
    <property type="molecule type" value="Genomic_DNA"/>
</dbReference>